<gene>
    <name evidence="1" type="ORF">UFOVP204_141</name>
</gene>
<accession>A0A6J7WJK0</accession>
<evidence type="ECO:0000313" key="1">
    <source>
        <dbReference type="EMBL" id="CAB5218259.1"/>
    </source>
</evidence>
<organism evidence="1">
    <name type="scientific">uncultured Caudovirales phage</name>
    <dbReference type="NCBI Taxonomy" id="2100421"/>
    <lineage>
        <taxon>Viruses</taxon>
        <taxon>Duplodnaviria</taxon>
        <taxon>Heunggongvirae</taxon>
        <taxon>Uroviricota</taxon>
        <taxon>Caudoviricetes</taxon>
        <taxon>Peduoviridae</taxon>
        <taxon>Maltschvirus</taxon>
        <taxon>Maltschvirus maltsch</taxon>
    </lineage>
</organism>
<protein>
    <submittedName>
        <fullName evidence="1">Uncharacterized protein</fullName>
    </submittedName>
</protein>
<dbReference type="EMBL" id="LR798257">
    <property type="protein sequence ID" value="CAB5218259.1"/>
    <property type="molecule type" value="Genomic_DNA"/>
</dbReference>
<sequence length="220" mass="25555">MSDLSDVGFDYPLVTCYNTAMEKWYKYEFVCSYCDSLIEYTTKDLGTNLEQCPICPNNLTLMSVVDATIYPTQKKEETNMETLTPAQTMTLTWIENDVERTETYSESDIRAMYWNNKNLAQKQNEWYKKESQLRTLLEEVYADSNEQDTLSQIAEIFDVSLTKEIEVTAWVRVDMTIEVDMADGDYDIEDMVRNNLTIDSFGSEISVNDYDVDRVEEGAY</sequence>
<proteinExistence type="predicted"/>
<reference evidence="1" key="1">
    <citation type="submission" date="2020-05" db="EMBL/GenBank/DDBJ databases">
        <authorList>
            <person name="Chiriac C."/>
            <person name="Salcher M."/>
            <person name="Ghai R."/>
            <person name="Kavagutti S V."/>
        </authorList>
    </citation>
    <scope>NUCLEOTIDE SEQUENCE</scope>
</reference>
<name>A0A6J7WJK0_9CAUD</name>